<comment type="function">
    <text evidence="6">Catalyzes the hydrolysis of queuosine 5'-phosphate, releasing the nucleobase queuine (q). Is required for salvage of queuine from exogenous queuosine (Q) that is imported and then converted to queuosine 5'-phosphate intracellularly.</text>
</comment>
<evidence type="ECO:0000256" key="5">
    <source>
        <dbReference type="ARBA" id="ARBA00048204"/>
    </source>
</evidence>
<accession>A0ABM1NJ06</accession>
<sequence>MFSNPRESGKFISANAEHIKILPEGVEKFGAELAKVINSGELSVENFGQTAVHPTANDPFALDWIFVVDTLNFCFWSRENEEGWKVDGYTGYYALCAAINRAMKEGIDISNPKFYSTITEEQLSKVLRSDNDVHIPLFKERLRCLHEVGEALLKNFEGSFENVVKKADKSAAILLKIVVDNFPCFRDQATFKGKNVSILKRAQILIGDIWACYLGNGIGHFNDIEEITMFADYRVPQTLLYYNVLEYSKELLEKLNTGNILENGDEMEVEIRGCSIHAVELLKEVAIKKIDKDKIINSILIDHFLWDFRRKHAQEILTMKLPFHKTFSIYY</sequence>
<evidence type="ECO:0000256" key="2">
    <source>
        <dbReference type="ARBA" id="ARBA00035119"/>
    </source>
</evidence>
<dbReference type="RefSeq" id="XP_017786806.1">
    <property type="nucleotide sequence ID" value="XM_017931317.1"/>
</dbReference>
<evidence type="ECO:0000313" key="8">
    <source>
        <dbReference type="RefSeq" id="XP_017786806.1"/>
    </source>
</evidence>
<evidence type="ECO:0000256" key="1">
    <source>
        <dbReference type="ARBA" id="ARBA00022801"/>
    </source>
</evidence>
<dbReference type="PANTHER" id="PTHR21314">
    <property type="entry name" value="QUEUOSINE 5'-PHOSPHATE N-GLYCOSYLASE_HYDROLASE-RELATED"/>
    <property type="match status" value="1"/>
</dbReference>
<dbReference type="InterPro" id="IPR019438">
    <property type="entry name" value="Q_salvage"/>
</dbReference>
<evidence type="ECO:0000256" key="6">
    <source>
        <dbReference type="RuleBase" id="RU365002"/>
    </source>
</evidence>
<keyword evidence="1 6" id="KW-0378">Hydrolase</keyword>
<comment type="catalytic activity">
    <reaction evidence="5 6">
        <text>queuosine 5'-phosphate + H2O = queuine + D-ribose 5-phosphate</text>
        <dbReference type="Rhea" id="RHEA:75387"/>
        <dbReference type="ChEBI" id="CHEBI:15377"/>
        <dbReference type="ChEBI" id="CHEBI:17433"/>
        <dbReference type="ChEBI" id="CHEBI:78346"/>
        <dbReference type="ChEBI" id="CHEBI:194371"/>
    </reaction>
    <physiologicalReaction direction="left-to-right" evidence="5 6">
        <dbReference type="Rhea" id="RHEA:75388"/>
    </physiologicalReaction>
</comment>
<keyword evidence="7" id="KW-1185">Reference proteome</keyword>
<dbReference type="Proteomes" id="UP000695000">
    <property type="component" value="Unplaced"/>
</dbReference>
<comment type="similarity">
    <text evidence="2 6">Belongs to the QNG1 protein family.</text>
</comment>
<dbReference type="GeneID" id="108569676"/>
<protein>
    <recommendedName>
        <fullName evidence="3 6">Queuosine 5'-phosphate N-glycosylase/hydrolase</fullName>
        <ecNumber evidence="6">3.2.2.-</ecNumber>
    </recommendedName>
    <alternativeName>
        <fullName evidence="4 6">Queuosine-nucleotide N-glycosylase/hydrolase</fullName>
    </alternativeName>
</protein>
<reference evidence="8" key="1">
    <citation type="submission" date="2025-08" db="UniProtKB">
        <authorList>
            <consortium name="RefSeq"/>
        </authorList>
    </citation>
    <scope>IDENTIFICATION</scope>
    <source>
        <tissue evidence="8">Whole Larva</tissue>
    </source>
</reference>
<evidence type="ECO:0000256" key="3">
    <source>
        <dbReference type="ARBA" id="ARBA00035306"/>
    </source>
</evidence>
<organism evidence="7 8">
    <name type="scientific">Nicrophorus vespilloides</name>
    <name type="common">Boreal carrion beetle</name>
    <dbReference type="NCBI Taxonomy" id="110193"/>
    <lineage>
        <taxon>Eukaryota</taxon>
        <taxon>Metazoa</taxon>
        <taxon>Ecdysozoa</taxon>
        <taxon>Arthropoda</taxon>
        <taxon>Hexapoda</taxon>
        <taxon>Insecta</taxon>
        <taxon>Pterygota</taxon>
        <taxon>Neoptera</taxon>
        <taxon>Endopterygota</taxon>
        <taxon>Coleoptera</taxon>
        <taxon>Polyphaga</taxon>
        <taxon>Staphyliniformia</taxon>
        <taxon>Silphidae</taxon>
        <taxon>Nicrophorinae</taxon>
        <taxon>Nicrophorus</taxon>
    </lineage>
</organism>
<proteinExistence type="inferred from homology"/>
<dbReference type="Pfam" id="PF10343">
    <property type="entry name" value="Q_salvage"/>
    <property type="match status" value="1"/>
</dbReference>
<dbReference type="EC" id="3.2.2.-" evidence="6"/>
<gene>
    <name evidence="8" type="primary">LOC108569676</name>
</gene>
<name>A0ABM1NJ06_NICVS</name>
<evidence type="ECO:0000313" key="7">
    <source>
        <dbReference type="Proteomes" id="UP000695000"/>
    </source>
</evidence>
<evidence type="ECO:0000256" key="4">
    <source>
        <dbReference type="ARBA" id="ARBA00035393"/>
    </source>
</evidence>
<dbReference type="PANTHER" id="PTHR21314:SF0">
    <property type="entry name" value="QUEUOSINE 5'-PHOSPHATE N-GLYCOSYLASE_HYDROLASE"/>
    <property type="match status" value="1"/>
</dbReference>